<feature type="region of interest" description="Disordered" evidence="1">
    <location>
        <begin position="55"/>
        <end position="91"/>
    </location>
</feature>
<evidence type="ECO:0000313" key="3">
    <source>
        <dbReference type="Proteomes" id="UP000001935"/>
    </source>
</evidence>
<proteinExistence type="predicted"/>
<gene>
    <name evidence="2" type="ordered locus">Adeh_1794</name>
</gene>
<dbReference type="KEGG" id="ade:Adeh_1794"/>
<dbReference type="Proteomes" id="UP000001935">
    <property type="component" value="Chromosome"/>
</dbReference>
<accession>Q2IIU0</accession>
<dbReference type="STRING" id="290397.Adeh_1794"/>
<sequence>MTHGRAACQVSSFNPYRGNLKPDRLEPSQRSSSACHARLSGFLNLTGLSRSEKNVAPVKWSSPTRQANGRNARGPLLAGHRHAARRPEGKP</sequence>
<organism evidence="2 3">
    <name type="scientific">Anaeromyxobacter dehalogenans (strain 2CP-C)</name>
    <dbReference type="NCBI Taxonomy" id="290397"/>
    <lineage>
        <taxon>Bacteria</taxon>
        <taxon>Pseudomonadati</taxon>
        <taxon>Myxococcota</taxon>
        <taxon>Myxococcia</taxon>
        <taxon>Myxococcales</taxon>
        <taxon>Cystobacterineae</taxon>
        <taxon>Anaeromyxobacteraceae</taxon>
        <taxon>Anaeromyxobacter</taxon>
    </lineage>
</organism>
<dbReference type="HOGENOM" id="CLU_2420565_0_0_7"/>
<evidence type="ECO:0000313" key="2">
    <source>
        <dbReference type="EMBL" id="ABC81567.1"/>
    </source>
</evidence>
<evidence type="ECO:0000256" key="1">
    <source>
        <dbReference type="SAM" id="MobiDB-lite"/>
    </source>
</evidence>
<dbReference type="AlphaFoldDB" id="Q2IIU0"/>
<protein>
    <submittedName>
        <fullName evidence="2">Uncharacterized protein</fullName>
    </submittedName>
</protein>
<feature type="region of interest" description="Disordered" evidence="1">
    <location>
        <begin position="1"/>
        <end position="32"/>
    </location>
</feature>
<reference evidence="2" key="1">
    <citation type="submission" date="2006-01" db="EMBL/GenBank/DDBJ databases">
        <title>Complete sequence of Anaeromyxobacter dehalogenans 2CP-C.</title>
        <authorList>
            <consortium name="US DOE Joint Genome Institute"/>
            <person name="Copeland A."/>
            <person name="Lucas S."/>
            <person name="Lapidus A."/>
            <person name="Barry K."/>
            <person name="Detter J.C."/>
            <person name="Glavina T."/>
            <person name="Hammon N."/>
            <person name="Israni S."/>
            <person name="Pitluck S."/>
            <person name="Brettin T."/>
            <person name="Bruce D."/>
            <person name="Han C."/>
            <person name="Tapia R."/>
            <person name="Gilna P."/>
            <person name="Kiss H."/>
            <person name="Schmutz J."/>
            <person name="Larimer F."/>
            <person name="Land M."/>
            <person name="Kyrpides N."/>
            <person name="Anderson I."/>
            <person name="Sanford R.A."/>
            <person name="Ritalahti K.M."/>
            <person name="Thomas H.S."/>
            <person name="Kirby J.R."/>
            <person name="Zhulin I.B."/>
            <person name="Loeffler F.E."/>
            <person name="Richardson P."/>
        </authorList>
    </citation>
    <scope>NUCLEOTIDE SEQUENCE</scope>
    <source>
        <strain evidence="2">2CP-C</strain>
    </source>
</reference>
<name>Q2IIU0_ANADE</name>
<dbReference type="EMBL" id="CP000251">
    <property type="protein sequence ID" value="ABC81567.1"/>
    <property type="molecule type" value="Genomic_DNA"/>
</dbReference>